<keyword evidence="1" id="KW-0175">Coiled coil</keyword>
<dbReference type="PANTHER" id="PTHR43696:SF9">
    <property type="entry name" value="COILED-COIL DOMAIN-CONTAINING PROTEIN 157"/>
    <property type="match status" value="1"/>
</dbReference>
<evidence type="ECO:0000256" key="1">
    <source>
        <dbReference type="SAM" id="Coils"/>
    </source>
</evidence>
<dbReference type="PANTHER" id="PTHR43696">
    <property type="entry name" value="COILED-COIL DOMAIN-CONTAINING PROTEIN 157"/>
    <property type="match status" value="1"/>
</dbReference>
<gene>
    <name evidence="2" type="ORF">TCEB3V08_LOCUS669</name>
</gene>
<sequence length="378" mass="43910">MKVRGELTPSIFRLRVMSDTLDQGSTAEDGEIEGAVGTEHIMLSPLKQSTLFSRLTQTEQHSLVVCESCHLAEGMVKNLVDVIEKYAKSYNISSHVGQMRLKVKNKIFRMTQWDVMNVWITAILKDVDGFNQVLQSCHKSNENLQKLLKNTKASSEKDNFFNKNRITALENNIMQLKKTYLDDEKNTLLQKYNETLRDEKSYALAKLKLTSEEVDAQKNEAANWRERWAKDEKVKDVLKEQLTQNTNQLEKLRSELECKVTTLREKEIKMVEDKNMLSNELEHLNKTLLKKQRIEEELNEKVRDLQQKLKDMGEREVMLLQYPDLNGNLLTPTCKGDPMEDMKGQLKANKVRIKLLGEHNLKLQKTLDKMKSFNLIKH</sequence>
<organism evidence="2">
    <name type="scientific">Timema cristinae</name>
    <name type="common">Walking stick</name>
    <dbReference type="NCBI Taxonomy" id="61476"/>
    <lineage>
        <taxon>Eukaryota</taxon>
        <taxon>Metazoa</taxon>
        <taxon>Ecdysozoa</taxon>
        <taxon>Arthropoda</taxon>
        <taxon>Hexapoda</taxon>
        <taxon>Insecta</taxon>
        <taxon>Pterygota</taxon>
        <taxon>Neoptera</taxon>
        <taxon>Polyneoptera</taxon>
        <taxon>Phasmatodea</taxon>
        <taxon>Timematodea</taxon>
        <taxon>Timematoidea</taxon>
        <taxon>Timematidae</taxon>
        <taxon>Timema</taxon>
    </lineage>
</organism>
<protein>
    <submittedName>
        <fullName evidence="2">Uncharacterized protein</fullName>
    </submittedName>
</protein>
<accession>A0A7R9C9M1</accession>
<dbReference type="AlphaFoldDB" id="A0A7R9C9M1"/>
<dbReference type="InterPro" id="IPR029681">
    <property type="entry name" value="CCDC157"/>
</dbReference>
<reference evidence="2" key="1">
    <citation type="submission" date="2020-11" db="EMBL/GenBank/DDBJ databases">
        <authorList>
            <person name="Tran Van P."/>
        </authorList>
    </citation>
    <scope>NUCLEOTIDE SEQUENCE</scope>
</reference>
<evidence type="ECO:0000313" key="2">
    <source>
        <dbReference type="EMBL" id="CAD7392656.1"/>
    </source>
</evidence>
<name>A0A7R9C9M1_TIMCR</name>
<proteinExistence type="predicted"/>
<dbReference type="EMBL" id="OC316568">
    <property type="protein sequence ID" value="CAD7392656.1"/>
    <property type="molecule type" value="Genomic_DNA"/>
</dbReference>
<feature type="coiled-coil region" evidence="1">
    <location>
        <begin position="166"/>
        <end position="315"/>
    </location>
</feature>